<proteinExistence type="predicted"/>
<feature type="compositionally biased region" description="Pro residues" evidence="1">
    <location>
        <begin position="108"/>
        <end position="118"/>
    </location>
</feature>
<feature type="compositionally biased region" description="Polar residues" evidence="1">
    <location>
        <begin position="51"/>
        <end position="66"/>
    </location>
</feature>
<evidence type="ECO:0000313" key="2">
    <source>
        <dbReference type="EMBL" id="ORB07821.1"/>
    </source>
</evidence>
<evidence type="ECO:0000313" key="3">
    <source>
        <dbReference type="Proteomes" id="UP000192739"/>
    </source>
</evidence>
<keyword evidence="3" id="KW-1185">Reference proteome</keyword>
<dbReference type="RefSeq" id="WP_139805062.1">
    <property type="nucleotide sequence ID" value="NZ_MVHT01000016.1"/>
</dbReference>
<sequence>MTTPAKVYTVEVRAGTLVYFNGHHRSGIIHDVPEHLATRWLRQRFADSIQPQTGRAGAASNTSTVQAAATTALSLGASDELRDTSPTTNDPARQRRTDAHSAAQPAAQQPPRPPWGPP</sequence>
<dbReference type="Proteomes" id="UP000192739">
    <property type="component" value="Unassembled WGS sequence"/>
</dbReference>
<feature type="compositionally biased region" description="Low complexity" evidence="1">
    <location>
        <begin position="67"/>
        <end position="78"/>
    </location>
</feature>
<dbReference type="EMBL" id="MVHT01000016">
    <property type="protein sequence ID" value="ORB07821.1"/>
    <property type="molecule type" value="Genomic_DNA"/>
</dbReference>
<feature type="non-terminal residue" evidence="2">
    <location>
        <position position="118"/>
    </location>
</feature>
<feature type="region of interest" description="Disordered" evidence="1">
    <location>
        <begin position="51"/>
        <end position="118"/>
    </location>
</feature>
<name>A0A1X0G1D4_MYCIE</name>
<gene>
    <name evidence="2" type="ORF">BST27_08180</name>
</gene>
<accession>A0A1X0G1D4</accession>
<dbReference type="AlphaFoldDB" id="A0A1X0G1D4"/>
<organism evidence="2 3">
    <name type="scientific">Mycobacterium intermedium</name>
    <dbReference type="NCBI Taxonomy" id="28445"/>
    <lineage>
        <taxon>Bacteria</taxon>
        <taxon>Bacillati</taxon>
        <taxon>Actinomycetota</taxon>
        <taxon>Actinomycetes</taxon>
        <taxon>Mycobacteriales</taxon>
        <taxon>Mycobacteriaceae</taxon>
        <taxon>Mycobacterium</taxon>
        <taxon>Mycobacterium simiae complex</taxon>
    </lineage>
</organism>
<protein>
    <submittedName>
        <fullName evidence="2">Uncharacterized protein</fullName>
    </submittedName>
</protein>
<evidence type="ECO:0000256" key="1">
    <source>
        <dbReference type="SAM" id="MobiDB-lite"/>
    </source>
</evidence>
<reference evidence="2 3" key="1">
    <citation type="submission" date="2017-02" db="EMBL/GenBank/DDBJ databases">
        <title>The new phylogeny of genus Mycobacterium.</title>
        <authorList>
            <person name="Tortoli E."/>
            <person name="Trovato A."/>
            <person name="Cirillo D.M."/>
        </authorList>
    </citation>
    <scope>NUCLEOTIDE SEQUENCE [LARGE SCALE GENOMIC DNA]</scope>
    <source>
        <strain evidence="2 3">DSM 44049</strain>
    </source>
</reference>
<comment type="caution">
    <text evidence="2">The sequence shown here is derived from an EMBL/GenBank/DDBJ whole genome shotgun (WGS) entry which is preliminary data.</text>
</comment>